<dbReference type="InterPro" id="IPR036388">
    <property type="entry name" value="WH-like_DNA-bd_sf"/>
</dbReference>
<accession>A0ABT5X9Z5</accession>
<dbReference type="Gene3D" id="1.10.10.10">
    <property type="entry name" value="Winged helix-like DNA-binding domain superfamily/Winged helix DNA-binding domain"/>
    <property type="match status" value="1"/>
</dbReference>
<organism evidence="1 2">
    <name type="scientific">Candidatus Methanocrinis natronophilus</name>
    <dbReference type="NCBI Taxonomy" id="3033396"/>
    <lineage>
        <taxon>Archaea</taxon>
        <taxon>Methanobacteriati</taxon>
        <taxon>Methanobacteriota</taxon>
        <taxon>Stenosarchaea group</taxon>
        <taxon>Methanomicrobia</taxon>
        <taxon>Methanotrichales</taxon>
        <taxon>Methanotrichaceae</taxon>
        <taxon>Methanocrinis</taxon>
    </lineage>
</organism>
<dbReference type="InterPro" id="IPR036390">
    <property type="entry name" value="WH_DNA-bd_sf"/>
</dbReference>
<dbReference type="SUPFAM" id="SSF46785">
    <property type="entry name" value="Winged helix' DNA-binding domain"/>
    <property type="match status" value="1"/>
</dbReference>
<dbReference type="RefSeq" id="WP_316967238.1">
    <property type="nucleotide sequence ID" value="NZ_JARFPK010000044.1"/>
</dbReference>
<evidence type="ECO:0008006" key="3">
    <source>
        <dbReference type="Google" id="ProtNLM"/>
    </source>
</evidence>
<gene>
    <name evidence="1" type="ORF">P0O15_10075</name>
</gene>
<comment type="caution">
    <text evidence="1">The sequence shown here is derived from an EMBL/GenBank/DDBJ whole genome shotgun (WGS) entry which is preliminary data.</text>
</comment>
<evidence type="ECO:0000313" key="1">
    <source>
        <dbReference type="EMBL" id="MDF0591506.1"/>
    </source>
</evidence>
<proteinExistence type="predicted"/>
<evidence type="ECO:0000313" key="2">
    <source>
        <dbReference type="Proteomes" id="UP001220010"/>
    </source>
</evidence>
<reference evidence="1 2" key="1">
    <citation type="submission" date="2023-03" db="EMBL/GenBank/DDBJ databases">
        <title>WGS of Methanotrichaceae archaeon Mx.</title>
        <authorList>
            <person name="Sorokin D.Y."/>
            <person name="Merkel A.Y."/>
        </authorList>
    </citation>
    <scope>NUCLEOTIDE SEQUENCE [LARGE SCALE GENOMIC DNA]</scope>
    <source>
        <strain evidence="1 2">Mx</strain>
    </source>
</reference>
<protein>
    <recommendedName>
        <fullName evidence="3">LIM zinc-binding domain-containing protein</fullName>
    </recommendedName>
</protein>
<sequence>MKMVEEKANLMKCGRCGREFPGEDLIEEVGCLICENCYISSHQRIKVCDPWAVRSKKIHRKRAGLVGAEGLTAVQKKIYDFIVSGGGATREEIAKEFDLPHEELENQFAILRHCELVKGQRRGDGVYIVPFGE</sequence>
<dbReference type="EMBL" id="JARFPK010000044">
    <property type="protein sequence ID" value="MDF0591506.1"/>
    <property type="molecule type" value="Genomic_DNA"/>
</dbReference>
<dbReference type="Proteomes" id="UP001220010">
    <property type="component" value="Unassembled WGS sequence"/>
</dbReference>
<name>A0ABT5X9Z5_9EURY</name>
<keyword evidence="2" id="KW-1185">Reference proteome</keyword>